<sequence length="45" mass="5033">MIGWIIASIVLFIITLVSAFGTYFGLYKEEVEPKGVEPENELSLD</sequence>
<proteinExistence type="predicted"/>
<organism evidence="2 3">
    <name type="scientific">Bhargavaea ginsengi</name>
    <dbReference type="NCBI Taxonomy" id="426757"/>
    <lineage>
        <taxon>Bacteria</taxon>
        <taxon>Bacillati</taxon>
        <taxon>Bacillota</taxon>
        <taxon>Bacilli</taxon>
        <taxon>Bacillales</taxon>
        <taxon>Caryophanaceae</taxon>
        <taxon>Bhargavaea</taxon>
    </lineage>
</organism>
<feature type="transmembrane region" description="Helical" evidence="1">
    <location>
        <begin position="6"/>
        <end position="26"/>
    </location>
</feature>
<name>A0A1H6UIE4_9BACL</name>
<dbReference type="EMBL" id="FNZF01000001">
    <property type="protein sequence ID" value="SEI90494.1"/>
    <property type="molecule type" value="Genomic_DNA"/>
</dbReference>
<keyword evidence="1" id="KW-0812">Transmembrane</keyword>
<gene>
    <name evidence="2" type="ORF">SAMN04488127_0754</name>
</gene>
<dbReference type="RefSeq" id="WP_177168254.1">
    <property type="nucleotide sequence ID" value="NZ_FNZF01000001.1"/>
</dbReference>
<evidence type="ECO:0000256" key="1">
    <source>
        <dbReference type="SAM" id="Phobius"/>
    </source>
</evidence>
<keyword evidence="1" id="KW-1133">Transmembrane helix</keyword>
<keyword evidence="1" id="KW-0472">Membrane</keyword>
<dbReference type="STRING" id="426757.SAMN04488127_0754"/>
<accession>A0A1H6UIE4</accession>
<reference evidence="3" key="1">
    <citation type="submission" date="2016-10" db="EMBL/GenBank/DDBJ databases">
        <authorList>
            <person name="Varghese N."/>
            <person name="Submissions S."/>
        </authorList>
    </citation>
    <scope>NUCLEOTIDE SEQUENCE [LARGE SCALE GENOMIC DNA]</scope>
    <source>
        <strain evidence="3">CGMCC 1.6763</strain>
    </source>
</reference>
<protein>
    <submittedName>
        <fullName evidence="2">Uncharacterized protein</fullName>
    </submittedName>
</protein>
<dbReference type="Proteomes" id="UP000199200">
    <property type="component" value="Unassembled WGS sequence"/>
</dbReference>
<keyword evidence="3" id="KW-1185">Reference proteome</keyword>
<evidence type="ECO:0000313" key="3">
    <source>
        <dbReference type="Proteomes" id="UP000199200"/>
    </source>
</evidence>
<evidence type="ECO:0000313" key="2">
    <source>
        <dbReference type="EMBL" id="SEI90494.1"/>
    </source>
</evidence>
<dbReference type="AlphaFoldDB" id="A0A1H6UIE4"/>